<dbReference type="OrthoDB" id="9800974at2"/>
<sequence>MVLLVLALAVGAAAVTGLFASMTPTDTAVHAPDARTPGTPLVGTLGTRPSTADREADNGVALGMVELRWADWETSPGAWNESYQRQITDQIDALHRAGLRVTLGLGLHYTPSWVRDRPFVDDHGNRSEQADFVFDARNRAAAEAFIGHAATVIDFSRLWAVRISSGSRSELMYPQGGTWWAFSPGALGTAARPDTVRANPFPDWRPGDGDGLSEPDRRRWYQWYLASLADTARWQMRMAQAHGFQGWFQVLTPGSGIRPSVRERIIEQGLPDGLGGEGVDWPEIYRLVAGFGPPGRVVAYVTSVGDDSGGNSGCQPGDRAVPLDADRADGWSSTRWIARIAAEHGFPVAGENPGYTASPEYQRQYRDDSDDGLLATTFRLAQECSFQSVYWAHDDQLWNGTVDRGQFFDLVRALPPEPTS</sequence>
<keyword evidence="2" id="KW-0732">Signal</keyword>
<keyword evidence="4" id="KW-1185">Reference proteome</keyword>
<dbReference type="SUPFAM" id="SSF51445">
    <property type="entry name" value="(Trans)glycosidases"/>
    <property type="match status" value="1"/>
</dbReference>
<evidence type="ECO:0000256" key="2">
    <source>
        <dbReference type="SAM" id="SignalP"/>
    </source>
</evidence>
<feature type="region of interest" description="Disordered" evidence="1">
    <location>
        <begin position="30"/>
        <end position="54"/>
    </location>
</feature>
<protein>
    <recommendedName>
        <fullName evidence="5">Glycoside hydrolase family 42 N-terminal domain-containing protein</fullName>
    </recommendedName>
</protein>
<dbReference type="Gene3D" id="3.20.20.80">
    <property type="entry name" value="Glycosidases"/>
    <property type="match status" value="1"/>
</dbReference>
<organism evidence="3 4">
    <name type="scientific">Nakamurella flava</name>
    <dbReference type="NCBI Taxonomy" id="2576308"/>
    <lineage>
        <taxon>Bacteria</taxon>
        <taxon>Bacillati</taxon>
        <taxon>Actinomycetota</taxon>
        <taxon>Actinomycetes</taxon>
        <taxon>Nakamurellales</taxon>
        <taxon>Nakamurellaceae</taxon>
        <taxon>Nakamurella</taxon>
    </lineage>
</organism>
<dbReference type="Proteomes" id="UP000306985">
    <property type="component" value="Unassembled WGS sequence"/>
</dbReference>
<accession>A0A4U6QMY1</accession>
<name>A0A4U6QMY1_9ACTN</name>
<feature type="signal peptide" evidence="2">
    <location>
        <begin position="1"/>
        <end position="20"/>
    </location>
</feature>
<feature type="chain" id="PRO_5038926665" description="Glycoside hydrolase family 42 N-terminal domain-containing protein" evidence="2">
    <location>
        <begin position="21"/>
        <end position="420"/>
    </location>
</feature>
<comment type="caution">
    <text evidence="3">The sequence shown here is derived from an EMBL/GenBank/DDBJ whole genome shotgun (WGS) entry which is preliminary data.</text>
</comment>
<dbReference type="RefSeq" id="WP_137449106.1">
    <property type="nucleotide sequence ID" value="NZ_SZZH01000001.1"/>
</dbReference>
<dbReference type="AlphaFoldDB" id="A0A4U6QMY1"/>
<dbReference type="InterPro" id="IPR017853">
    <property type="entry name" value="GH"/>
</dbReference>
<dbReference type="EMBL" id="SZZH01000001">
    <property type="protein sequence ID" value="TKV61801.1"/>
    <property type="molecule type" value="Genomic_DNA"/>
</dbReference>
<reference evidence="3 4" key="1">
    <citation type="submission" date="2019-05" db="EMBL/GenBank/DDBJ databases">
        <title>Nakamurella sp. N5BH11, whole genome shotgun sequence.</title>
        <authorList>
            <person name="Tuo L."/>
        </authorList>
    </citation>
    <scope>NUCLEOTIDE SEQUENCE [LARGE SCALE GENOMIC DNA]</scope>
    <source>
        <strain evidence="3 4">N5BH11</strain>
    </source>
</reference>
<gene>
    <name evidence="3" type="ORF">FDO65_09730</name>
</gene>
<evidence type="ECO:0000256" key="1">
    <source>
        <dbReference type="SAM" id="MobiDB-lite"/>
    </source>
</evidence>
<proteinExistence type="predicted"/>
<evidence type="ECO:0000313" key="4">
    <source>
        <dbReference type="Proteomes" id="UP000306985"/>
    </source>
</evidence>
<feature type="compositionally biased region" description="Low complexity" evidence="1">
    <location>
        <begin position="35"/>
        <end position="49"/>
    </location>
</feature>
<evidence type="ECO:0008006" key="5">
    <source>
        <dbReference type="Google" id="ProtNLM"/>
    </source>
</evidence>
<evidence type="ECO:0000313" key="3">
    <source>
        <dbReference type="EMBL" id="TKV61801.1"/>
    </source>
</evidence>